<feature type="region of interest" description="Disordered" evidence="1">
    <location>
        <begin position="1"/>
        <end position="35"/>
    </location>
</feature>
<keyword evidence="3" id="KW-1185">Reference proteome</keyword>
<evidence type="ECO:0000256" key="1">
    <source>
        <dbReference type="SAM" id="MobiDB-lite"/>
    </source>
</evidence>
<accession>A0A195FKF5</accession>
<reference evidence="2 3" key="1">
    <citation type="submission" date="2016-03" db="EMBL/GenBank/DDBJ databases">
        <title>Trachymyrmex septentrionalis WGS genome.</title>
        <authorList>
            <person name="Nygaard S."/>
            <person name="Hu H."/>
            <person name="Boomsma J."/>
            <person name="Zhang G."/>
        </authorList>
    </citation>
    <scope>NUCLEOTIDE SEQUENCE [LARGE SCALE GENOMIC DNA]</scope>
    <source>
        <strain evidence="2">Tsep2-gDNA-1</strain>
        <tissue evidence="2">Whole body</tissue>
    </source>
</reference>
<dbReference type="AlphaFoldDB" id="A0A195FKF5"/>
<organism evidence="2 3">
    <name type="scientific">Trachymyrmex septentrionalis</name>
    <dbReference type="NCBI Taxonomy" id="34720"/>
    <lineage>
        <taxon>Eukaryota</taxon>
        <taxon>Metazoa</taxon>
        <taxon>Ecdysozoa</taxon>
        <taxon>Arthropoda</taxon>
        <taxon>Hexapoda</taxon>
        <taxon>Insecta</taxon>
        <taxon>Pterygota</taxon>
        <taxon>Neoptera</taxon>
        <taxon>Endopterygota</taxon>
        <taxon>Hymenoptera</taxon>
        <taxon>Apocrita</taxon>
        <taxon>Aculeata</taxon>
        <taxon>Formicoidea</taxon>
        <taxon>Formicidae</taxon>
        <taxon>Myrmicinae</taxon>
        <taxon>Trachymyrmex</taxon>
    </lineage>
</organism>
<gene>
    <name evidence="2" type="ORF">ALC56_05424</name>
</gene>
<protein>
    <submittedName>
        <fullName evidence="2">Uncharacterized protein</fullName>
    </submittedName>
</protein>
<name>A0A195FKF5_9HYME</name>
<evidence type="ECO:0000313" key="3">
    <source>
        <dbReference type="Proteomes" id="UP000078541"/>
    </source>
</evidence>
<sequence length="60" mass="7075">MREHGTRNRMVRAKTKQSNTSENPGIVALNKGRKAREPHDTLWKFIVYRRAKRKKQGKTI</sequence>
<dbReference type="EMBL" id="KQ981523">
    <property type="protein sequence ID" value="KYN40479.1"/>
    <property type="molecule type" value="Genomic_DNA"/>
</dbReference>
<proteinExistence type="predicted"/>
<dbReference type="Proteomes" id="UP000078541">
    <property type="component" value="Unassembled WGS sequence"/>
</dbReference>
<evidence type="ECO:0000313" key="2">
    <source>
        <dbReference type="EMBL" id="KYN40479.1"/>
    </source>
</evidence>